<dbReference type="OMA" id="TKWRAGQ"/>
<protein>
    <recommendedName>
        <fullName evidence="4">Secreted protein</fullName>
    </recommendedName>
</protein>
<comment type="caution">
    <text evidence="2">The sequence shown here is derived from an EMBL/GenBank/DDBJ whole genome shotgun (WGS) entry which is preliminary data.</text>
</comment>
<dbReference type="EMBL" id="JAANIT010001416">
    <property type="protein sequence ID" value="KAG1540402.1"/>
    <property type="molecule type" value="Genomic_DNA"/>
</dbReference>
<proteinExistence type="predicted"/>
<gene>
    <name evidence="2" type="ORF">G6F51_008549</name>
</gene>
<dbReference type="OrthoDB" id="2339190at2759"/>
<accession>A0A9P6Y6S6</accession>
<feature type="signal peptide" evidence="1">
    <location>
        <begin position="1"/>
        <end position="22"/>
    </location>
</feature>
<keyword evidence="1" id="KW-0732">Signal</keyword>
<feature type="chain" id="PRO_5040227184" description="Secreted protein" evidence="1">
    <location>
        <begin position="23"/>
        <end position="135"/>
    </location>
</feature>
<reference evidence="2" key="1">
    <citation type="journal article" date="2020" name="Microb. Genom.">
        <title>Genetic diversity of clinical and environmental Mucorales isolates obtained from an investigation of mucormycosis cases among solid organ transplant recipients.</title>
        <authorList>
            <person name="Nguyen M.H."/>
            <person name="Kaul D."/>
            <person name="Muto C."/>
            <person name="Cheng S.J."/>
            <person name="Richter R.A."/>
            <person name="Bruno V.M."/>
            <person name="Liu G."/>
            <person name="Beyhan S."/>
            <person name="Sundermann A.J."/>
            <person name="Mounaud S."/>
            <person name="Pasculle A.W."/>
            <person name="Nierman W.C."/>
            <person name="Driscoll E."/>
            <person name="Cumbie R."/>
            <person name="Clancy C.J."/>
            <person name="Dupont C.L."/>
        </authorList>
    </citation>
    <scope>NUCLEOTIDE SEQUENCE</scope>
    <source>
        <strain evidence="2">GL16</strain>
    </source>
</reference>
<dbReference type="AlphaFoldDB" id="A0A9P6Y6S6"/>
<evidence type="ECO:0008006" key="4">
    <source>
        <dbReference type="Google" id="ProtNLM"/>
    </source>
</evidence>
<sequence length="135" mass="15103">MLNIKFACLFFAFFAFFAMSHAMVVNPTVLTPTTGTKWRAGGTYVVKWETTYFDGEKQAPIPSTQRGYIKLGYLEKDDPDNEHITWDLADDFPLDSGAQTVTLPSDLETKTSYIIILFGDSGNISKKFTIQAARS</sequence>
<name>A0A9P6Y6S6_RHIOR</name>
<evidence type="ECO:0000256" key="1">
    <source>
        <dbReference type="SAM" id="SignalP"/>
    </source>
</evidence>
<evidence type="ECO:0000313" key="3">
    <source>
        <dbReference type="Proteomes" id="UP000717996"/>
    </source>
</evidence>
<evidence type="ECO:0000313" key="2">
    <source>
        <dbReference type="EMBL" id="KAG1540402.1"/>
    </source>
</evidence>
<organism evidence="2 3">
    <name type="scientific">Rhizopus oryzae</name>
    <name type="common">Mucormycosis agent</name>
    <name type="synonym">Rhizopus arrhizus var. delemar</name>
    <dbReference type="NCBI Taxonomy" id="64495"/>
    <lineage>
        <taxon>Eukaryota</taxon>
        <taxon>Fungi</taxon>
        <taxon>Fungi incertae sedis</taxon>
        <taxon>Mucoromycota</taxon>
        <taxon>Mucoromycotina</taxon>
        <taxon>Mucoromycetes</taxon>
        <taxon>Mucorales</taxon>
        <taxon>Mucorineae</taxon>
        <taxon>Rhizopodaceae</taxon>
        <taxon>Rhizopus</taxon>
    </lineage>
</organism>
<dbReference type="Proteomes" id="UP000717996">
    <property type="component" value="Unassembled WGS sequence"/>
</dbReference>